<organism evidence="7 8">
    <name type="scientific">Jejuia pallidilutea</name>
    <dbReference type="NCBI Taxonomy" id="504487"/>
    <lineage>
        <taxon>Bacteria</taxon>
        <taxon>Pseudomonadati</taxon>
        <taxon>Bacteroidota</taxon>
        <taxon>Flavobacteriia</taxon>
        <taxon>Flavobacteriales</taxon>
        <taxon>Flavobacteriaceae</taxon>
        <taxon>Jejuia</taxon>
    </lineage>
</organism>
<evidence type="ECO:0000259" key="6">
    <source>
        <dbReference type="SMART" id="SM00534"/>
    </source>
</evidence>
<keyword evidence="3" id="KW-0238">DNA-binding</keyword>
<proteinExistence type="predicted"/>
<comment type="caution">
    <text evidence="7">The sequence shown here is derived from an EMBL/GenBank/DDBJ whole genome shotgun (WGS) entry which is preliminary data.</text>
</comment>
<sequence>MLQHNIIFSELFLIYFELCKSRKSCRKEFITLHFHFLMVNTRMIHIHEKTLQDLEFQTVLQQISELCITPLGNAAALKITPYKTREDLEFALQLTNEYVSSFYNDNRIPNHGFDTISKEIQLLNIENTFLEVHGLKKIVAMSLTVNTIVTFLKKFEEYYTTLNEFASHIEVTKVLIEKVDAIVDRFGDIKDNASNTLFDLRQSINKVKGKINQSFASALNTYHNLEYLDDIRESVVDNRRVLAVKAMYRRKVKGAIMGGSKTGSIVYIEPETTLQYTRELNNLEYEEKEEVVRILKEVTDFMRPFLSLLKDYQSFLIDIDVISAKAKYGKSMNAILPEITDDKTMYLRDAYHPLLYLNNLEKKEKTFPQTLSLKKDSRIIVISGPNAGGKSITLKTVGLLQVMLQSGMLIPVHERSKACLFDRILSDIGDNQSIENHLSTYSYRLKQMNYFLRKCNKNTLFLIDEFGTGSDPELGGALAETFLEEFYHREAFGIITTHYSNLKILATELPHMINANMLFNERTLEPMFKLVVGQAGSSFTFEVAQKNGIPYSLINRAKKKIERSKVRFDATIAKLQKERSRLEKTGQSLKQNEKKKSEEADKLEEINAKVQKKLESYQELYDSNQRLIYLGQKVNDIAEKYFENKQKRELMSELFKLVQIENSKRKKISAKQKRAQKAKELQVKKEAEKKVEVIRKKKKAAKQKEKDKPVPPKPVLKVGDRVRMHDGRAIGSIDSIEKNKANVNYGMFTTNVSLDLLELVEAKK</sequence>
<dbReference type="SUPFAM" id="SSF52540">
    <property type="entry name" value="P-loop containing nucleoside triphosphate hydrolases"/>
    <property type="match status" value="1"/>
</dbReference>
<dbReference type="PANTHER" id="PTHR48466">
    <property type="entry name" value="OS10G0509000 PROTEIN-RELATED"/>
    <property type="match status" value="1"/>
</dbReference>
<reference evidence="7 8" key="1">
    <citation type="submission" date="2018-02" db="EMBL/GenBank/DDBJ databases">
        <title>Genomic Encyclopedia of Archaeal and Bacterial Type Strains, Phase II (KMG-II): from individual species to whole genera.</title>
        <authorList>
            <person name="Goeker M."/>
        </authorList>
    </citation>
    <scope>NUCLEOTIDE SEQUENCE [LARGE SCALE GENOMIC DNA]</scope>
    <source>
        <strain evidence="7 8">DSM 21165</strain>
    </source>
</reference>
<dbReference type="GO" id="GO:0140664">
    <property type="term" value="F:ATP-dependent DNA damage sensor activity"/>
    <property type="evidence" value="ECO:0007669"/>
    <property type="project" value="InterPro"/>
</dbReference>
<evidence type="ECO:0000256" key="1">
    <source>
        <dbReference type="ARBA" id="ARBA00022741"/>
    </source>
</evidence>
<dbReference type="PIRSF" id="PIRSF005814">
    <property type="entry name" value="MutS_YshD"/>
    <property type="match status" value="1"/>
</dbReference>
<feature type="domain" description="DNA mismatch repair protein MutS core" evidence="5">
    <location>
        <begin position="54"/>
        <end position="358"/>
    </location>
</feature>
<dbReference type="SMART" id="SM00533">
    <property type="entry name" value="MUTSd"/>
    <property type="match status" value="1"/>
</dbReference>
<dbReference type="GO" id="GO:0004519">
    <property type="term" value="F:endonuclease activity"/>
    <property type="evidence" value="ECO:0007669"/>
    <property type="project" value="InterPro"/>
</dbReference>
<dbReference type="SUPFAM" id="SSF48334">
    <property type="entry name" value="DNA repair protein MutS, domain III"/>
    <property type="match status" value="1"/>
</dbReference>
<dbReference type="InterPro" id="IPR045076">
    <property type="entry name" value="MutS"/>
</dbReference>
<dbReference type="InterPro" id="IPR005747">
    <property type="entry name" value="MutS2"/>
</dbReference>
<dbReference type="Gene3D" id="3.40.50.300">
    <property type="entry name" value="P-loop containing nucleotide triphosphate hydrolases"/>
    <property type="match status" value="1"/>
</dbReference>
<evidence type="ECO:0000259" key="5">
    <source>
        <dbReference type="SMART" id="SM00533"/>
    </source>
</evidence>
<feature type="region of interest" description="Disordered" evidence="4">
    <location>
        <begin position="581"/>
        <end position="601"/>
    </location>
</feature>
<dbReference type="InterPro" id="IPR036187">
    <property type="entry name" value="DNA_mismatch_repair_MutS_sf"/>
</dbReference>
<dbReference type="AlphaFoldDB" id="A0A362X3Q9"/>
<dbReference type="Pfam" id="PF00488">
    <property type="entry name" value="MutS_V"/>
    <property type="match status" value="1"/>
</dbReference>
<dbReference type="Proteomes" id="UP000251545">
    <property type="component" value="Unassembled WGS sequence"/>
</dbReference>
<dbReference type="GO" id="GO:0005524">
    <property type="term" value="F:ATP binding"/>
    <property type="evidence" value="ECO:0007669"/>
    <property type="project" value="UniProtKB-KW"/>
</dbReference>
<dbReference type="NCBIfam" id="TIGR01069">
    <property type="entry name" value="mutS2"/>
    <property type="match status" value="1"/>
</dbReference>
<evidence type="ECO:0000256" key="4">
    <source>
        <dbReference type="SAM" id="MobiDB-lite"/>
    </source>
</evidence>
<keyword evidence="1" id="KW-0547">Nucleotide-binding</keyword>
<evidence type="ECO:0000313" key="8">
    <source>
        <dbReference type="Proteomes" id="UP000251545"/>
    </source>
</evidence>
<protein>
    <submittedName>
        <fullName evidence="7">DNA mismatch repair protein MutS2</fullName>
    </submittedName>
</protein>
<gene>
    <name evidence="7" type="ORF">CLV33_11068</name>
</gene>
<dbReference type="InterPro" id="IPR027417">
    <property type="entry name" value="P-loop_NTPase"/>
</dbReference>
<name>A0A362X3Q9_9FLAO</name>
<feature type="region of interest" description="Disordered" evidence="4">
    <location>
        <begin position="697"/>
        <end position="717"/>
    </location>
</feature>
<evidence type="ECO:0000256" key="3">
    <source>
        <dbReference type="ARBA" id="ARBA00023125"/>
    </source>
</evidence>
<accession>A0A362X3Q9</accession>
<dbReference type="GO" id="GO:0030983">
    <property type="term" value="F:mismatched DNA binding"/>
    <property type="evidence" value="ECO:0007669"/>
    <property type="project" value="InterPro"/>
</dbReference>
<dbReference type="InterPro" id="IPR000432">
    <property type="entry name" value="DNA_mismatch_repair_MutS_C"/>
</dbReference>
<dbReference type="GO" id="GO:0045910">
    <property type="term" value="P:negative regulation of DNA recombination"/>
    <property type="evidence" value="ECO:0007669"/>
    <property type="project" value="InterPro"/>
</dbReference>
<feature type="domain" description="DNA mismatch repair proteins mutS family" evidence="6">
    <location>
        <begin position="377"/>
        <end position="562"/>
    </location>
</feature>
<dbReference type="EMBL" id="PVEO01000010">
    <property type="protein sequence ID" value="PQV46272.1"/>
    <property type="molecule type" value="Genomic_DNA"/>
</dbReference>
<keyword evidence="2" id="KW-0067">ATP-binding</keyword>
<dbReference type="GO" id="GO:0006298">
    <property type="term" value="P:mismatch repair"/>
    <property type="evidence" value="ECO:0007669"/>
    <property type="project" value="InterPro"/>
</dbReference>
<dbReference type="InterPro" id="IPR007696">
    <property type="entry name" value="DNA_mismatch_repair_MutS_core"/>
</dbReference>
<dbReference type="GO" id="GO:0016887">
    <property type="term" value="F:ATP hydrolysis activity"/>
    <property type="evidence" value="ECO:0007669"/>
    <property type="project" value="InterPro"/>
</dbReference>
<feature type="compositionally biased region" description="Basic and acidic residues" evidence="4">
    <location>
        <begin position="591"/>
        <end position="601"/>
    </location>
</feature>
<dbReference type="PANTHER" id="PTHR48466:SF2">
    <property type="entry name" value="OS10G0509000 PROTEIN"/>
    <property type="match status" value="1"/>
</dbReference>
<dbReference type="SMART" id="SM00534">
    <property type="entry name" value="MUTSac"/>
    <property type="match status" value="1"/>
</dbReference>
<evidence type="ECO:0000256" key="2">
    <source>
        <dbReference type="ARBA" id="ARBA00022840"/>
    </source>
</evidence>
<evidence type="ECO:0000313" key="7">
    <source>
        <dbReference type="EMBL" id="PQV46272.1"/>
    </source>
</evidence>